<dbReference type="KEGG" id="pti:PHATRDRAFT_49562"/>
<dbReference type="AlphaFoldDB" id="B7GB17"/>
<protein>
    <submittedName>
        <fullName evidence="2">Uncharacterized protein</fullName>
    </submittedName>
</protein>
<proteinExistence type="predicted"/>
<dbReference type="Gene3D" id="2.30.29.30">
    <property type="entry name" value="Pleckstrin-homology domain (PH domain)/Phosphotyrosine-binding domain (PTB)"/>
    <property type="match status" value="1"/>
</dbReference>
<name>B7GB17_PHATC</name>
<feature type="compositionally biased region" description="Low complexity" evidence="1">
    <location>
        <begin position="296"/>
        <end position="308"/>
    </location>
</feature>
<feature type="region of interest" description="Disordered" evidence="1">
    <location>
        <begin position="764"/>
        <end position="784"/>
    </location>
</feature>
<gene>
    <name evidence="2" type="ORF">PHATRDRAFT_49562</name>
</gene>
<feature type="compositionally biased region" description="Polar residues" evidence="1">
    <location>
        <begin position="1156"/>
        <end position="1175"/>
    </location>
</feature>
<sequence length="1186" mass="130803">MYAQADTVVEKAIRDGSPMMKRSKTTSMTPIPHEEDPSNSSLKDTVAGDSDAEEPEKVKMFLGSFDDLNKKPRRSSPGGENVCMYDEDEDLDKASMHSTRSFRRASMGGLPSEKTYIRRSLVSNDDDERSIHSARSSRSRRASLNGPIPASMLGGLGPSDGYGTDDDDDDIGVSQHSLRRRASMSRRGSAGFGALPPGRVHDDPCGPPQPVKRRTSAGNNPRRVSPNYNAEKLEGAGTNASRRRSGGFGTEHRGSTGFETGGTPLEYATRRASAGSINNSRYESVDTEAGPVNLQGRRGYVGSSSRRGPISNGPSETATRMGSTAGGLLHQGGHRGHDGNTSRRGPISGVPQEHLMATQRKIFARTPVTRNDTTNSVELARGRRASAELDRNAFARGAPPRTTTADSMELAPGRRALTTSSEKSQFVRGLPARSTTADSMELAPGRRTVRVSPDHVGFSEEPMLCSQATDSIELTPGGRASLAMDKSVRIPVMRTNTANSMDLIPGRRGVKDSLTEETEMMYEQVNTDRQMPPSRSAALRRGRRVSSGFNESALDRMNQAASCDNHNEESEESEPDYGYGDGMAHPYGYSADNYLSRRESTASQVSSNAVMSRRGSNYSQSSGIVSRRGSNYSQLSAQRTRRRNSYLVRPERDFNMADELLDSALRMSDSDLSEDEHKTFSKDVPKAFYNYNGEQSLNTQSAFGYDSDAQSMSSADSQNSSKSYCRNSYLVRPEQDAAFASSLLAATPRMCERLVATEHASIEEHLTEDDQSEEEEEDFKNPDSLLSRSGYLKVHGTQHHSHLLEAAVEVELKELKDGEHENDQPMRSVPIAAGQTSGTLVGARLQPTNEQVKHQPQNESKEKDAWNRRTPFTTSLAESLTADKINELQKIQPKISTENIPKQYMRSCKMNWGELTLESSDESSENYSESRFGSRLYEDSPSNQELDGYKQRARRRESIERTVLNIEKSASSSLLHGKNTPDFKPATGCVNASDFIVRCFSARLRMGITVLKHNRSRWSKSSNRDLVLLDGRTLSWKPVGGEQDKGKRPRLDISKCREVRHAWSRDPLTRKQTGTITLRKRCKDGMASKSFSLIFGKRTLDITAMTNDQCKVLMEGFSALCYRLQLEQLEEGDTHSESRAARGGDSKSMTTDDDWNSTVFGDSTMSLTQSNTTGRTLPIPASPWGL</sequence>
<dbReference type="PaxDb" id="2850-Phatr49562"/>
<feature type="compositionally biased region" description="Basic and acidic residues" evidence="1">
    <location>
        <begin position="1132"/>
        <end position="1145"/>
    </location>
</feature>
<dbReference type="EMBL" id="CM000625">
    <property type="protein sequence ID" value="EEC44041.1"/>
    <property type="molecule type" value="Genomic_DNA"/>
</dbReference>
<evidence type="ECO:0000313" key="3">
    <source>
        <dbReference type="Proteomes" id="UP000000759"/>
    </source>
</evidence>
<feature type="region of interest" description="Disordered" evidence="1">
    <location>
        <begin position="919"/>
        <end position="954"/>
    </location>
</feature>
<feature type="compositionally biased region" description="Acidic residues" evidence="1">
    <location>
        <begin position="766"/>
        <end position="778"/>
    </location>
</feature>
<feature type="region of interest" description="Disordered" evidence="1">
    <location>
        <begin position="67"/>
        <end position="264"/>
    </location>
</feature>
<dbReference type="RefSeq" id="XP_002184292.1">
    <property type="nucleotide sequence ID" value="XM_002184256.1"/>
</dbReference>
<reference evidence="2 3" key="1">
    <citation type="journal article" date="2008" name="Nature">
        <title>The Phaeodactylum genome reveals the evolutionary history of diatom genomes.</title>
        <authorList>
            <person name="Bowler C."/>
            <person name="Allen A.E."/>
            <person name="Badger J.H."/>
            <person name="Grimwood J."/>
            <person name="Jabbari K."/>
            <person name="Kuo A."/>
            <person name="Maheswari U."/>
            <person name="Martens C."/>
            <person name="Maumus F."/>
            <person name="Otillar R.P."/>
            <person name="Rayko E."/>
            <person name="Salamov A."/>
            <person name="Vandepoele K."/>
            <person name="Beszteri B."/>
            <person name="Gruber A."/>
            <person name="Heijde M."/>
            <person name="Katinka M."/>
            <person name="Mock T."/>
            <person name="Valentin K."/>
            <person name="Verret F."/>
            <person name="Berges J.A."/>
            <person name="Brownlee C."/>
            <person name="Cadoret J.P."/>
            <person name="Chiovitti A."/>
            <person name="Choi C.J."/>
            <person name="Coesel S."/>
            <person name="De Martino A."/>
            <person name="Detter J.C."/>
            <person name="Durkin C."/>
            <person name="Falciatore A."/>
            <person name="Fournet J."/>
            <person name="Haruta M."/>
            <person name="Huysman M.J."/>
            <person name="Jenkins B.D."/>
            <person name="Jiroutova K."/>
            <person name="Jorgensen R.E."/>
            <person name="Joubert Y."/>
            <person name="Kaplan A."/>
            <person name="Kroger N."/>
            <person name="Kroth P.G."/>
            <person name="La Roche J."/>
            <person name="Lindquist E."/>
            <person name="Lommer M."/>
            <person name="Martin-Jezequel V."/>
            <person name="Lopez P.J."/>
            <person name="Lucas S."/>
            <person name="Mangogna M."/>
            <person name="McGinnis K."/>
            <person name="Medlin L.K."/>
            <person name="Montsant A."/>
            <person name="Oudot-Le Secq M.P."/>
            <person name="Napoli C."/>
            <person name="Obornik M."/>
            <person name="Parker M.S."/>
            <person name="Petit J.L."/>
            <person name="Porcel B.M."/>
            <person name="Poulsen N."/>
            <person name="Robison M."/>
            <person name="Rychlewski L."/>
            <person name="Rynearson T.A."/>
            <person name="Schmutz J."/>
            <person name="Shapiro H."/>
            <person name="Siaut M."/>
            <person name="Stanley M."/>
            <person name="Sussman M.R."/>
            <person name="Taylor A.R."/>
            <person name="Vardi A."/>
            <person name="von Dassow P."/>
            <person name="Vyverman W."/>
            <person name="Willis A."/>
            <person name="Wyrwicz L.S."/>
            <person name="Rokhsar D.S."/>
            <person name="Weissenbach J."/>
            <person name="Armbrust E.V."/>
            <person name="Green B.R."/>
            <person name="Van de Peer Y."/>
            <person name="Grigoriev I.V."/>
        </authorList>
    </citation>
    <scope>NUCLEOTIDE SEQUENCE [LARGE SCALE GENOMIC DNA]</scope>
    <source>
        <strain evidence="2 3">CCAP 1055/1</strain>
    </source>
</reference>
<dbReference type="HOGENOM" id="CLU_272432_0_0_1"/>
<keyword evidence="3" id="KW-1185">Reference proteome</keyword>
<organism evidence="2 3">
    <name type="scientific">Phaeodactylum tricornutum (strain CCAP 1055/1)</name>
    <dbReference type="NCBI Taxonomy" id="556484"/>
    <lineage>
        <taxon>Eukaryota</taxon>
        <taxon>Sar</taxon>
        <taxon>Stramenopiles</taxon>
        <taxon>Ochrophyta</taxon>
        <taxon>Bacillariophyta</taxon>
        <taxon>Bacillariophyceae</taxon>
        <taxon>Bacillariophycidae</taxon>
        <taxon>Naviculales</taxon>
        <taxon>Phaeodactylaceae</taxon>
        <taxon>Phaeodactylum</taxon>
    </lineage>
</organism>
<feature type="region of interest" description="Disordered" evidence="1">
    <location>
        <begin position="849"/>
        <end position="870"/>
    </location>
</feature>
<feature type="region of interest" description="Disordered" evidence="1">
    <location>
        <begin position="598"/>
        <end position="638"/>
    </location>
</feature>
<evidence type="ECO:0000313" key="2">
    <source>
        <dbReference type="EMBL" id="EEC44041.1"/>
    </source>
</evidence>
<feature type="compositionally biased region" description="Polar residues" evidence="1">
    <location>
        <begin position="849"/>
        <end position="858"/>
    </location>
</feature>
<accession>B7GB17</accession>
<feature type="region of interest" description="Disordered" evidence="1">
    <location>
        <begin position="1"/>
        <end position="55"/>
    </location>
</feature>
<reference evidence="3" key="2">
    <citation type="submission" date="2008-08" db="EMBL/GenBank/DDBJ databases">
        <authorList>
            <consortium name="Diatom Consortium"/>
            <person name="Grigoriev I."/>
            <person name="Grimwood J."/>
            <person name="Kuo A."/>
            <person name="Otillar R.P."/>
            <person name="Salamov A."/>
            <person name="Detter J.C."/>
            <person name="Lindquist E."/>
            <person name="Shapiro H."/>
            <person name="Lucas S."/>
            <person name="Glavina del Rio T."/>
            <person name="Pitluck S."/>
            <person name="Rokhsar D."/>
            <person name="Bowler C."/>
        </authorList>
    </citation>
    <scope>GENOME REANNOTATION</scope>
    <source>
        <strain evidence="3">CCAP 1055/1</strain>
    </source>
</reference>
<feature type="region of interest" description="Disordered" evidence="1">
    <location>
        <begin position="525"/>
        <end position="582"/>
    </location>
</feature>
<dbReference type="InterPro" id="IPR011993">
    <property type="entry name" value="PH-like_dom_sf"/>
</dbReference>
<feature type="compositionally biased region" description="Polar residues" evidence="1">
    <location>
        <begin position="312"/>
        <end position="322"/>
    </location>
</feature>
<dbReference type="GeneID" id="7198228"/>
<feature type="region of interest" description="Disordered" evidence="1">
    <location>
        <begin position="292"/>
        <end position="349"/>
    </location>
</feature>
<feature type="compositionally biased region" description="Polar residues" evidence="1">
    <location>
        <begin position="601"/>
        <end position="638"/>
    </location>
</feature>
<dbReference type="Proteomes" id="UP000000759">
    <property type="component" value="Chromosome 23"/>
</dbReference>
<feature type="region of interest" description="Disordered" evidence="1">
    <location>
        <begin position="1132"/>
        <end position="1186"/>
    </location>
</feature>
<dbReference type="InParanoid" id="B7GB17"/>
<feature type="compositionally biased region" description="Low complexity" evidence="1">
    <location>
        <begin position="185"/>
        <end position="194"/>
    </location>
</feature>
<evidence type="ECO:0000256" key="1">
    <source>
        <dbReference type="SAM" id="MobiDB-lite"/>
    </source>
</evidence>